<feature type="compositionally biased region" description="Low complexity" evidence="1">
    <location>
        <begin position="15"/>
        <end position="24"/>
    </location>
</feature>
<dbReference type="EMBL" id="JAFJYH010000613">
    <property type="protein sequence ID" value="KAG4410696.1"/>
    <property type="molecule type" value="Genomic_DNA"/>
</dbReference>
<evidence type="ECO:0000313" key="3">
    <source>
        <dbReference type="Proteomes" id="UP000664132"/>
    </source>
</evidence>
<protein>
    <submittedName>
        <fullName evidence="2">Uncharacterized protein</fullName>
    </submittedName>
</protein>
<reference evidence="2" key="1">
    <citation type="submission" date="2021-02" db="EMBL/GenBank/DDBJ databases">
        <title>Genome sequence Cadophora malorum strain M34.</title>
        <authorList>
            <person name="Stefanovic E."/>
            <person name="Vu D."/>
            <person name="Scully C."/>
            <person name="Dijksterhuis J."/>
            <person name="Roader J."/>
            <person name="Houbraken J."/>
        </authorList>
    </citation>
    <scope>NUCLEOTIDE SEQUENCE</scope>
    <source>
        <strain evidence="2">M34</strain>
    </source>
</reference>
<feature type="non-terminal residue" evidence="2">
    <location>
        <position position="52"/>
    </location>
</feature>
<comment type="caution">
    <text evidence="2">The sequence shown here is derived from an EMBL/GenBank/DDBJ whole genome shotgun (WGS) entry which is preliminary data.</text>
</comment>
<evidence type="ECO:0000313" key="2">
    <source>
        <dbReference type="EMBL" id="KAG4410696.1"/>
    </source>
</evidence>
<organism evidence="2 3">
    <name type="scientific">Cadophora malorum</name>
    <dbReference type="NCBI Taxonomy" id="108018"/>
    <lineage>
        <taxon>Eukaryota</taxon>
        <taxon>Fungi</taxon>
        <taxon>Dikarya</taxon>
        <taxon>Ascomycota</taxon>
        <taxon>Pezizomycotina</taxon>
        <taxon>Leotiomycetes</taxon>
        <taxon>Helotiales</taxon>
        <taxon>Ploettnerulaceae</taxon>
        <taxon>Cadophora</taxon>
    </lineage>
</organism>
<feature type="compositionally biased region" description="Polar residues" evidence="1">
    <location>
        <begin position="25"/>
        <end position="34"/>
    </location>
</feature>
<sequence length="52" mass="5651">MPWNILKSLKEKSKTSNSNPSKPSYQYTLSTSPPSIRLAHISPGPPSSPLSI</sequence>
<evidence type="ECO:0000256" key="1">
    <source>
        <dbReference type="SAM" id="MobiDB-lite"/>
    </source>
</evidence>
<dbReference type="Proteomes" id="UP000664132">
    <property type="component" value="Unassembled WGS sequence"/>
</dbReference>
<keyword evidence="3" id="KW-1185">Reference proteome</keyword>
<gene>
    <name evidence="2" type="ORF">IFR04_016167</name>
</gene>
<feature type="compositionally biased region" description="Pro residues" evidence="1">
    <location>
        <begin position="43"/>
        <end position="52"/>
    </location>
</feature>
<accession>A0A8H7VXT1</accession>
<feature type="region of interest" description="Disordered" evidence="1">
    <location>
        <begin position="1"/>
        <end position="52"/>
    </location>
</feature>
<dbReference type="AlphaFoldDB" id="A0A8H7VXT1"/>
<name>A0A8H7VXT1_9HELO</name>
<proteinExistence type="predicted"/>